<gene>
    <name evidence="1" type="ORF">CCAX7_23410</name>
</gene>
<evidence type="ECO:0000313" key="1">
    <source>
        <dbReference type="EMBL" id="BDI30290.1"/>
    </source>
</evidence>
<dbReference type="AlphaFoldDB" id="A0A402CV73"/>
<name>A0A402CV73_9BACT</name>
<evidence type="ECO:0000313" key="2">
    <source>
        <dbReference type="Proteomes" id="UP000287394"/>
    </source>
</evidence>
<proteinExistence type="predicted"/>
<accession>A0A402CV73</accession>
<sequence length="78" mass="8139">MNAKLSSKALMGIGGVAVGVLVGLVLYFIKGSDPAARPPVPYKKFDYGAHMQEMSQSQNRPAAMGNMAPGTVVGESKN</sequence>
<organism evidence="1 2">
    <name type="scientific">Capsulimonas corticalis</name>
    <dbReference type="NCBI Taxonomy" id="2219043"/>
    <lineage>
        <taxon>Bacteria</taxon>
        <taxon>Bacillati</taxon>
        <taxon>Armatimonadota</taxon>
        <taxon>Armatimonadia</taxon>
        <taxon>Capsulimonadales</taxon>
        <taxon>Capsulimonadaceae</taxon>
        <taxon>Capsulimonas</taxon>
    </lineage>
</organism>
<dbReference type="KEGG" id="ccot:CCAX7_23410"/>
<reference evidence="1 2" key="1">
    <citation type="journal article" date="2019" name="Int. J. Syst. Evol. Microbiol.">
        <title>Capsulimonas corticalis gen. nov., sp. nov., an aerobic capsulated bacterium, of a novel bacterial order, Capsulimonadales ord. nov., of the class Armatimonadia of the phylum Armatimonadetes.</title>
        <authorList>
            <person name="Li J."/>
            <person name="Kudo C."/>
            <person name="Tonouchi A."/>
        </authorList>
    </citation>
    <scope>NUCLEOTIDE SEQUENCE [LARGE SCALE GENOMIC DNA]</scope>
    <source>
        <strain evidence="1 2">AX-7</strain>
    </source>
</reference>
<protein>
    <submittedName>
        <fullName evidence="1">Uncharacterized protein</fullName>
    </submittedName>
</protein>
<dbReference type="Proteomes" id="UP000287394">
    <property type="component" value="Chromosome"/>
</dbReference>
<dbReference type="EMBL" id="AP025739">
    <property type="protein sequence ID" value="BDI30290.1"/>
    <property type="molecule type" value="Genomic_DNA"/>
</dbReference>
<keyword evidence="2" id="KW-1185">Reference proteome</keyword>
<dbReference type="RefSeq" id="WP_125205951.1">
    <property type="nucleotide sequence ID" value="NZ_AP025739.1"/>
</dbReference>